<protein>
    <submittedName>
        <fullName evidence="2">Uncharacterized protein</fullName>
    </submittedName>
</protein>
<dbReference type="AlphaFoldDB" id="A0A4Q9DD84"/>
<gene>
    <name evidence="2" type="ORF">EYB31_39185</name>
</gene>
<dbReference type="EMBL" id="SIRE01000052">
    <property type="protein sequence ID" value="TBL67914.1"/>
    <property type="molecule type" value="Genomic_DNA"/>
</dbReference>
<dbReference type="OrthoDB" id="2083243at2"/>
<keyword evidence="1" id="KW-0732">Signal</keyword>
<name>A0A4Q9DD84_9BACL</name>
<comment type="caution">
    <text evidence="2">The sequence shown here is derived from an EMBL/GenBank/DDBJ whole genome shotgun (WGS) entry which is preliminary data.</text>
</comment>
<evidence type="ECO:0000256" key="1">
    <source>
        <dbReference type="SAM" id="SignalP"/>
    </source>
</evidence>
<proteinExistence type="predicted"/>
<evidence type="ECO:0000313" key="2">
    <source>
        <dbReference type="EMBL" id="TBL67914.1"/>
    </source>
</evidence>
<dbReference type="RefSeq" id="WP_131019036.1">
    <property type="nucleotide sequence ID" value="NZ_SIRE01000052.1"/>
</dbReference>
<reference evidence="2 3" key="1">
    <citation type="submission" date="2019-02" db="EMBL/GenBank/DDBJ databases">
        <title>Paenibacillus sp. nov., isolated from surface-sterilized tissue of Thalictrum simplex L.</title>
        <authorList>
            <person name="Tuo L."/>
        </authorList>
    </citation>
    <scope>NUCLEOTIDE SEQUENCE [LARGE SCALE GENOMIC DNA]</scope>
    <source>
        <strain evidence="2 3">N2SHLJ1</strain>
    </source>
</reference>
<organism evidence="2 3">
    <name type="scientific">Paenibacillus thalictri</name>
    <dbReference type="NCBI Taxonomy" id="2527873"/>
    <lineage>
        <taxon>Bacteria</taxon>
        <taxon>Bacillati</taxon>
        <taxon>Bacillota</taxon>
        <taxon>Bacilli</taxon>
        <taxon>Bacillales</taxon>
        <taxon>Paenibacillaceae</taxon>
        <taxon>Paenibacillus</taxon>
    </lineage>
</organism>
<evidence type="ECO:0000313" key="3">
    <source>
        <dbReference type="Proteomes" id="UP000293142"/>
    </source>
</evidence>
<feature type="signal peptide" evidence="1">
    <location>
        <begin position="1"/>
        <end position="23"/>
    </location>
</feature>
<accession>A0A4Q9DD84</accession>
<feature type="chain" id="PRO_5020386362" evidence="1">
    <location>
        <begin position="24"/>
        <end position="165"/>
    </location>
</feature>
<dbReference type="Proteomes" id="UP000293142">
    <property type="component" value="Unassembled WGS sequence"/>
</dbReference>
<sequence>MKMRFSLILAAAALFVSSPQALADHQTEQLERPVTVETLAGPVQIFDVALGKVVATLPNTKEMQDQAKTWIGSITGFSPSIKAEPRDGLVIRIPLQQAEPVQSGISGDKVQELFLFASSTHPRPFQMLMFTQKGQPLFVLTEAELTPFLHKFALDPYFKNAQNQK</sequence>
<keyword evidence="3" id="KW-1185">Reference proteome</keyword>